<organism evidence="2 3">
    <name type="scientific">Rousettus aegyptiacus</name>
    <name type="common">Egyptian fruit bat</name>
    <name type="synonym">Pteropus aegyptiacus</name>
    <dbReference type="NCBI Taxonomy" id="9407"/>
    <lineage>
        <taxon>Eukaryota</taxon>
        <taxon>Metazoa</taxon>
        <taxon>Chordata</taxon>
        <taxon>Craniata</taxon>
        <taxon>Vertebrata</taxon>
        <taxon>Euteleostomi</taxon>
        <taxon>Mammalia</taxon>
        <taxon>Eutheria</taxon>
        <taxon>Laurasiatheria</taxon>
        <taxon>Chiroptera</taxon>
        <taxon>Yinpterochiroptera</taxon>
        <taxon>Pteropodoidea</taxon>
        <taxon>Pteropodidae</taxon>
        <taxon>Rousettinae</taxon>
        <taxon>Rousettus</taxon>
    </lineage>
</organism>
<proteinExistence type="predicted"/>
<reference evidence="2 3" key="1">
    <citation type="journal article" date="2020" name="Nature">
        <title>Six reference-quality genomes reveal evolution of bat adaptations.</title>
        <authorList>
            <person name="Jebb D."/>
            <person name="Huang Z."/>
            <person name="Pippel M."/>
            <person name="Hughes G.M."/>
            <person name="Lavrichenko K."/>
            <person name="Devanna P."/>
            <person name="Winkler S."/>
            <person name="Jermiin L.S."/>
            <person name="Skirmuntt E.C."/>
            <person name="Katzourakis A."/>
            <person name="Burkitt-Gray L."/>
            <person name="Ray D.A."/>
            <person name="Sullivan K.A.M."/>
            <person name="Roscito J.G."/>
            <person name="Kirilenko B.M."/>
            <person name="Davalos L.M."/>
            <person name="Corthals A.P."/>
            <person name="Power M.L."/>
            <person name="Jones G."/>
            <person name="Ransome R.D."/>
            <person name="Dechmann D.K.N."/>
            <person name="Locatelli A.G."/>
            <person name="Puechmaille S.J."/>
            <person name="Fedrigo O."/>
            <person name="Jarvis E.D."/>
            <person name="Hiller M."/>
            <person name="Vernes S.C."/>
            <person name="Myers E.W."/>
            <person name="Teeling E.C."/>
        </authorList>
    </citation>
    <scope>NUCLEOTIDE SEQUENCE [LARGE SCALE GENOMIC DNA]</scope>
    <source>
        <strain evidence="2">MRouAeg1</strain>
        <tissue evidence="2">Muscle</tissue>
    </source>
</reference>
<feature type="region of interest" description="Disordered" evidence="1">
    <location>
        <begin position="20"/>
        <end position="76"/>
    </location>
</feature>
<dbReference type="EMBL" id="JACASE010000006">
    <property type="protein sequence ID" value="KAF6456939.1"/>
    <property type="molecule type" value="Genomic_DNA"/>
</dbReference>
<comment type="caution">
    <text evidence="2">The sequence shown here is derived from an EMBL/GenBank/DDBJ whole genome shotgun (WGS) entry which is preliminary data.</text>
</comment>
<evidence type="ECO:0000313" key="3">
    <source>
        <dbReference type="Proteomes" id="UP000593571"/>
    </source>
</evidence>
<dbReference type="AlphaFoldDB" id="A0A7J8GBA7"/>
<gene>
    <name evidence="2" type="ORF">HJG63_011570</name>
</gene>
<sequence>MLPYMAKDIAADAAQLRTSRWAGDPGLPGWAQCHHEGPWKGGQKGQDQGEMVEDGAPSQGRGSPQARERGGSGLSPGQPVILLLVTHLEGVSEEVHDVLSVRTALMILLTRKKLRSVQTANKVIKEMC</sequence>
<name>A0A7J8GBA7_ROUAE</name>
<accession>A0A7J8GBA7</accession>
<evidence type="ECO:0000256" key="1">
    <source>
        <dbReference type="SAM" id="MobiDB-lite"/>
    </source>
</evidence>
<dbReference type="Proteomes" id="UP000593571">
    <property type="component" value="Unassembled WGS sequence"/>
</dbReference>
<evidence type="ECO:0000313" key="2">
    <source>
        <dbReference type="EMBL" id="KAF6456939.1"/>
    </source>
</evidence>
<keyword evidence="3" id="KW-1185">Reference proteome</keyword>
<protein>
    <submittedName>
        <fullName evidence="2">Uncharacterized protein</fullName>
    </submittedName>
</protein>